<dbReference type="Pfam" id="PF07596">
    <property type="entry name" value="SBP_bac_10"/>
    <property type="match status" value="1"/>
</dbReference>
<gene>
    <name evidence="2" type="primary">xcpT_23</name>
    <name evidence="2" type="ORF">Pla175_50950</name>
</gene>
<protein>
    <submittedName>
        <fullName evidence="2">Type II secretion system protein G</fullName>
    </submittedName>
</protein>
<dbReference type="EMBL" id="CP036291">
    <property type="protein sequence ID" value="QDU91665.1"/>
    <property type="molecule type" value="Genomic_DNA"/>
</dbReference>
<dbReference type="Pfam" id="PF07963">
    <property type="entry name" value="N_methyl"/>
    <property type="match status" value="1"/>
</dbReference>
<dbReference type="RefSeq" id="WP_145292331.1">
    <property type="nucleotide sequence ID" value="NZ_CP036291.1"/>
</dbReference>
<dbReference type="PANTHER" id="PTHR30093:SF2">
    <property type="entry name" value="TYPE II SECRETION SYSTEM PROTEIN H"/>
    <property type="match status" value="1"/>
</dbReference>
<dbReference type="SUPFAM" id="SSF54523">
    <property type="entry name" value="Pili subunits"/>
    <property type="match status" value="1"/>
</dbReference>
<dbReference type="InterPro" id="IPR045584">
    <property type="entry name" value="Pilin-like"/>
</dbReference>
<dbReference type="NCBIfam" id="TIGR04294">
    <property type="entry name" value="pre_pil_HX9DG"/>
    <property type="match status" value="1"/>
</dbReference>
<dbReference type="PANTHER" id="PTHR30093">
    <property type="entry name" value="GENERAL SECRETION PATHWAY PROTEIN G"/>
    <property type="match status" value="1"/>
</dbReference>
<dbReference type="OrthoDB" id="269098at2"/>
<evidence type="ECO:0000313" key="2">
    <source>
        <dbReference type="EMBL" id="QDU91665.1"/>
    </source>
</evidence>
<dbReference type="KEGG" id="pnd:Pla175_50950"/>
<organism evidence="2 3">
    <name type="scientific">Pirellulimonas nuda</name>
    <dbReference type="NCBI Taxonomy" id="2528009"/>
    <lineage>
        <taxon>Bacteria</taxon>
        <taxon>Pseudomonadati</taxon>
        <taxon>Planctomycetota</taxon>
        <taxon>Planctomycetia</taxon>
        <taxon>Pirellulales</taxon>
        <taxon>Lacipirellulaceae</taxon>
        <taxon>Pirellulimonas</taxon>
    </lineage>
</organism>
<evidence type="ECO:0000313" key="3">
    <source>
        <dbReference type="Proteomes" id="UP000317429"/>
    </source>
</evidence>
<name>A0A518DJL8_9BACT</name>
<evidence type="ECO:0000259" key="1">
    <source>
        <dbReference type="Pfam" id="PF07596"/>
    </source>
</evidence>
<dbReference type="InterPro" id="IPR027558">
    <property type="entry name" value="Pre_pil_HX9DG_C"/>
</dbReference>
<dbReference type="InterPro" id="IPR012902">
    <property type="entry name" value="N_methyl_site"/>
</dbReference>
<keyword evidence="3" id="KW-1185">Reference proteome</keyword>
<reference evidence="2 3" key="1">
    <citation type="submission" date="2019-02" db="EMBL/GenBank/DDBJ databases">
        <title>Deep-cultivation of Planctomycetes and their phenomic and genomic characterization uncovers novel biology.</title>
        <authorList>
            <person name="Wiegand S."/>
            <person name="Jogler M."/>
            <person name="Boedeker C."/>
            <person name="Pinto D."/>
            <person name="Vollmers J."/>
            <person name="Rivas-Marin E."/>
            <person name="Kohn T."/>
            <person name="Peeters S.H."/>
            <person name="Heuer A."/>
            <person name="Rast P."/>
            <person name="Oberbeckmann S."/>
            <person name="Bunk B."/>
            <person name="Jeske O."/>
            <person name="Meyerdierks A."/>
            <person name="Storesund J.E."/>
            <person name="Kallscheuer N."/>
            <person name="Luecker S."/>
            <person name="Lage O.M."/>
            <person name="Pohl T."/>
            <person name="Merkel B.J."/>
            <person name="Hornburger P."/>
            <person name="Mueller R.-W."/>
            <person name="Bruemmer F."/>
            <person name="Labrenz M."/>
            <person name="Spormann A.M."/>
            <person name="Op den Camp H."/>
            <person name="Overmann J."/>
            <person name="Amann R."/>
            <person name="Jetten M.S.M."/>
            <person name="Mascher T."/>
            <person name="Medema M.H."/>
            <person name="Devos D.P."/>
            <person name="Kaster A.-K."/>
            <person name="Ovreas L."/>
            <person name="Rohde M."/>
            <person name="Galperin M.Y."/>
            <person name="Jogler C."/>
        </authorList>
    </citation>
    <scope>NUCLEOTIDE SEQUENCE [LARGE SCALE GENOMIC DNA]</scope>
    <source>
        <strain evidence="2 3">Pla175</strain>
    </source>
</reference>
<dbReference type="NCBIfam" id="TIGR02532">
    <property type="entry name" value="IV_pilin_GFxxxE"/>
    <property type="match status" value="1"/>
</dbReference>
<feature type="domain" description="DUF1559" evidence="1">
    <location>
        <begin position="43"/>
        <end position="317"/>
    </location>
</feature>
<sequence>MSHPVRHAKRSAFTPRPGFTLVELLVVIAIIGTLVALLLPAVQAARESARSNTCRNNQKNIALALNLYESSQKEFPGYVEDIKLPNGTQYEGRRAPWAVMILPFMEETALWDAWSNLEGKSSTPSATWAGLPSPVAPEREIMVCPSDPIDEPGKPFSSYVVNAGQAFDDTKRTDSQEYAANGVFFDRSTKLTYGQRSADGREGKVLRTSMDSIQDGTSKTMMVSENLFTGYWCHDTLDASTSKDFKHQFGFVWHGVINNAKRRINGHNTDTSFDPGITTDALDASNEELGYPSSEHPSTVNAAFCDGHVTTLADDIDGVVYAQIMTSNYKRSKLVTANNQTDAQLPPVSDSSF</sequence>
<dbReference type="AlphaFoldDB" id="A0A518DJL8"/>
<dbReference type="Gene3D" id="3.30.700.10">
    <property type="entry name" value="Glycoprotein, Type 4 Pilin"/>
    <property type="match status" value="1"/>
</dbReference>
<accession>A0A518DJL8</accession>
<proteinExistence type="predicted"/>
<dbReference type="InterPro" id="IPR011453">
    <property type="entry name" value="DUF1559"/>
</dbReference>
<dbReference type="Proteomes" id="UP000317429">
    <property type="component" value="Chromosome"/>
</dbReference>